<dbReference type="PANTHER" id="PTHR43827:SF3">
    <property type="entry name" value="NADP-DEPENDENT OXIDOREDUCTASE DOMAIN-CONTAINING PROTEIN"/>
    <property type="match status" value="1"/>
</dbReference>
<comment type="function">
    <text evidence="5">Catalyzes the initial reaction in the xylose utilization pathway by reducing D-xylose into xylitol. Xylose is a major component of hemicelluloses such as xylan. Most fungi utilize D-xylose via three enzymatic reactions, xylose reductase (XR), xylitol dehydrogenase (XDH), and xylulokinase, to form xylulose 5-phosphate, which enters pentose phosphate pathway.</text>
</comment>
<accession>A0A1V6SR16</accession>
<dbReference type="STRING" id="303698.A0A1V6SR16"/>
<comment type="catalytic activity">
    <reaction evidence="7">
        <text>xylitol + NAD(+) = D-xylose + NADH + H(+)</text>
        <dbReference type="Rhea" id="RHEA:27441"/>
        <dbReference type="ChEBI" id="CHEBI:15378"/>
        <dbReference type="ChEBI" id="CHEBI:17151"/>
        <dbReference type="ChEBI" id="CHEBI:53455"/>
        <dbReference type="ChEBI" id="CHEBI:57540"/>
        <dbReference type="ChEBI" id="CHEBI:57945"/>
        <dbReference type="EC" id="1.1.1.307"/>
    </reaction>
</comment>
<dbReference type="SUPFAM" id="SSF51430">
    <property type="entry name" value="NAD(P)-linked oxidoreductase"/>
    <property type="match status" value="1"/>
</dbReference>
<dbReference type="InterPro" id="IPR036812">
    <property type="entry name" value="NAD(P)_OxRdtase_dom_sf"/>
</dbReference>
<dbReference type="AlphaFoldDB" id="A0A1V6SR16"/>
<dbReference type="PANTHER" id="PTHR43827">
    <property type="entry name" value="2,5-DIKETO-D-GLUCONIC ACID REDUCTASE"/>
    <property type="match status" value="1"/>
</dbReference>
<evidence type="ECO:0000256" key="7">
    <source>
        <dbReference type="ARBA" id="ARBA00049485"/>
    </source>
</evidence>
<dbReference type="OrthoDB" id="416253at2759"/>
<feature type="active site" description="Proton donor" evidence="8">
    <location>
        <position position="63"/>
    </location>
</feature>
<evidence type="ECO:0000313" key="13">
    <source>
        <dbReference type="Proteomes" id="UP000191285"/>
    </source>
</evidence>
<dbReference type="InterPro" id="IPR044494">
    <property type="entry name" value="AKR3C2/3"/>
</dbReference>
<evidence type="ECO:0000256" key="3">
    <source>
        <dbReference type="ARBA" id="ARBA00022857"/>
    </source>
</evidence>
<feature type="binding site" evidence="9">
    <location>
        <position position="119"/>
    </location>
    <ligand>
        <name>substrate</name>
    </ligand>
</feature>
<comment type="caution">
    <text evidence="12">The sequence shown here is derived from an EMBL/GenBank/DDBJ whole genome shotgun (WGS) entry which is preliminary data.</text>
</comment>
<name>A0A1V6SR16_9EURO</name>
<evidence type="ECO:0000259" key="11">
    <source>
        <dbReference type="Pfam" id="PF00248"/>
    </source>
</evidence>
<evidence type="ECO:0000256" key="6">
    <source>
        <dbReference type="ARBA" id="ARBA00047534"/>
    </source>
</evidence>
<organism evidence="12 13">
    <name type="scientific">Penicillium steckii</name>
    <dbReference type="NCBI Taxonomy" id="303698"/>
    <lineage>
        <taxon>Eukaryota</taxon>
        <taxon>Fungi</taxon>
        <taxon>Dikarya</taxon>
        <taxon>Ascomycota</taxon>
        <taxon>Pezizomycotina</taxon>
        <taxon>Eurotiomycetes</taxon>
        <taxon>Eurotiomycetidae</taxon>
        <taxon>Eurotiales</taxon>
        <taxon>Aspergillaceae</taxon>
        <taxon>Penicillium</taxon>
    </lineage>
</organism>
<dbReference type="EMBL" id="MLKD01000024">
    <property type="protein sequence ID" value="OQE16472.1"/>
    <property type="molecule type" value="Genomic_DNA"/>
</dbReference>
<dbReference type="GO" id="GO:0016652">
    <property type="term" value="F:oxidoreductase activity, acting on NAD(P)H as acceptor"/>
    <property type="evidence" value="ECO:0007669"/>
    <property type="project" value="InterPro"/>
</dbReference>
<dbReference type="PRINTS" id="PR00069">
    <property type="entry name" value="ALDKETRDTASE"/>
</dbReference>
<protein>
    <recommendedName>
        <fullName evidence="2">D-xylose reductase [NAD(P)H]</fullName>
        <ecNumber evidence="2">1.1.1.307</ecNumber>
    </recommendedName>
</protein>
<dbReference type="PIRSF" id="PIRSF000097">
    <property type="entry name" value="AKR"/>
    <property type="match status" value="1"/>
</dbReference>
<reference evidence="13" key="1">
    <citation type="journal article" date="2017" name="Nat. Microbiol.">
        <title>Global analysis of biosynthetic gene clusters reveals vast potential of secondary metabolite production in Penicillium species.</title>
        <authorList>
            <person name="Nielsen J.C."/>
            <person name="Grijseels S."/>
            <person name="Prigent S."/>
            <person name="Ji B."/>
            <person name="Dainat J."/>
            <person name="Nielsen K.F."/>
            <person name="Frisvad J.C."/>
            <person name="Workman M."/>
            <person name="Nielsen J."/>
        </authorList>
    </citation>
    <scope>NUCLEOTIDE SEQUENCE [LARGE SCALE GENOMIC DNA]</scope>
    <source>
        <strain evidence="13">IBT 24891</strain>
    </source>
</reference>
<dbReference type="Gene3D" id="3.20.20.100">
    <property type="entry name" value="NADP-dependent oxidoreductase domain"/>
    <property type="match status" value="1"/>
</dbReference>
<dbReference type="InterPro" id="IPR018170">
    <property type="entry name" value="Aldo/ket_reductase_CS"/>
</dbReference>
<feature type="site" description="Lowers pKa of active site Tyr" evidence="10">
    <location>
        <position position="88"/>
    </location>
</feature>
<evidence type="ECO:0000256" key="10">
    <source>
        <dbReference type="PIRSR" id="PIRSR000097-3"/>
    </source>
</evidence>
<proteinExistence type="inferred from homology"/>
<sequence length="296" mass="32930">MTAQPEVPTLELNDGTSIPILGYGTGTAWYKTAGDTSINRELVDSAKTAVKLGYKHLDGAEVYRTEEELGQSIKESGVPRDQLFVTTKVNHARIDDIPAAIDDSLKKLQLDHVDLYLIHAPFTATSEAQLQSAWAAMEEVRASGKARSIGVSNFLQSHLETILKTAKIVPVVNQIEYHPYLQHGDLVPFQESKGIKTVSYSGLVPITRAPGGPLDPLLSDLAKKYAVNESEILLRWTLDQGYVSITTSSKEERLACYLRALSFKLTPQELKEISDLGQQKHYRAFWREKFAEDDRS</sequence>
<evidence type="ECO:0000256" key="9">
    <source>
        <dbReference type="PIRSR" id="PIRSR000097-2"/>
    </source>
</evidence>
<evidence type="ECO:0000256" key="5">
    <source>
        <dbReference type="ARBA" id="ARBA00025065"/>
    </source>
</evidence>
<feature type="domain" description="NADP-dependent oxidoreductase" evidence="11">
    <location>
        <begin position="25"/>
        <end position="276"/>
    </location>
</feature>
<evidence type="ECO:0000256" key="8">
    <source>
        <dbReference type="PIRSR" id="PIRSR000097-1"/>
    </source>
</evidence>
<dbReference type="CDD" id="cd19120">
    <property type="entry name" value="AKR_AKR3C2-3"/>
    <property type="match status" value="1"/>
</dbReference>
<dbReference type="Proteomes" id="UP000191285">
    <property type="component" value="Unassembled WGS sequence"/>
</dbReference>
<evidence type="ECO:0000256" key="1">
    <source>
        <dbReference type="ARBA" id="ARBA00007905"/>
    </source>
</evidence>
<keyword evidence="13" id="KW-1185">Reference proteome</keyword>
<comment type="similarity">
    <text evidence="1">Belongs to the aldo/keto reductase family.</text>
</comment>
<dbReference type="InterPro" id="IPR020471">
    <property type="entry name" value="AKR"/>
</dbReference>
<dbReference type="InterPro" id="IPR023210">
    <property type="entry name" value="NADP_OxRdtase_dom"/>
</dbReference>
<evidence type="ECO:0000256" key="4">
    <source>
        <dbReference type="ARBA" id="ARBA00023002"/>
    </source>
</evidence>
<keyword evidence="3" id="KW-0521">NADP</keyword>
<dbReference type="PROSITE" id="PS00062">
    <property type="entry name" value="ALDOKETO_REDUCTASE_2"/>
    <property type="match status" value="1"/>
</dbReference>
<comment type="catalytic activity">
    <reaction evidence="6">
        <text>xylitol + NADP(+) = D-xylose + NADPH + H(+)</text>
        <dbReference type="Rhea" id="RHEA:27445"/>
        <dbReference type="ChEBI" id="CHEBI:15378"/>
        <dbReference type="ChEBI" id="CHEBI:17151"/>
        <dbReference type="ChEBI" id="CHEBI:53455"/>
        <dbReference type="ChEBI" id="CHEBI:57783"/>
        <dbReference type="ChEBI" id="CHEBI:58349"/>
        <dbReference type="EC" id="1.1.1.307"/>
    </reaction>
</comment>
<evidence type="ECO:0000313" key="12">
    <source>
        <dbReference type="EMBL" id="OQE16472.1"/>
    </source>
</evidence>
<gene>
    <name evidence="12" type="ORF">PENSTE_c024G02205</name>
</gene>
<dbReference type="Pfam" id="PF00248">
    <property type="entry name" value="Aldo_ket_red"/>
    <property type="match status" value="1"/>
</dbReference>
<dbReference type="FunFam" id="3.20.20.100:FF:000002">
    <property type="entry name" value="2,5-diketo-D-gluconic acid reductase A"/>
    <property type="match status" value="1"/>
</dbReference>
<evidence type="ECO:0000256" key="2">
    <source>
        <dbReference type="ARBA" id="ARBA00012845"/>
    </source>
</evidence>
<dbReference type="EC" id="1.1.1.307" evidence="2"/>
<keyword evidence="4" id="KW-0560">Oxidoreductase</keyword>
<dbReference type="GO" id="GO:0016616">
    <property type="term" value="F:oxidoreductase activity, acting on the CH-OH group of donors, NAD or NADP as acceptor"/>
    <property type="evidence" value="ECO:0007669"/>
    <property type="project" value="UniProtKB-ARBA"/>
</dbReference>